<protein>
    <submittedName>
        <fullName evidence="2">Uncharacterized protein</fullName>
    </submittedName>
</protein>
<accession>A0AAD4RB30</accession>
<name>A0AAD4RB30_9BILA</name>
<dbReference type="Proteomes" id="UP001201812">
    <property type="component" value="Unassembled WGS sequence"/>
</dbReference>
<feature type="region of interest" description="Disordered" evidence="1">
    <location>
        <begin position="21"/>
        <end position="44"/>
    </location>
</feature>
<evidence type="ECO:0000256" key="1">
    <source>
        <dbReference type="SAM" id="MobiDB-lite"/>
    </source>
</evidence>
<dbReference type="AlphaFoldDB" id="A0AAD4RB30"/>
<evidence type="ECO:0000313" key="2">
    <source>
        <dbReference type="EMBL" id="KAI1729003.1"/>
    </source>
</evidence>
<gene>
    <name evidence="2" type="ORF">DdX_01217</name>
</gene>
<organism evidence="2 3">
    <name type="scientific">Ditylenchus destructor</name>
    <dbReference type="NCBI Taxonomy" id="166010"/>
    <lineage>
        <taxon>Eukaryota</taxon>
        <taxon>Metazoa</taxon>
        <taxon>Ecdysozoa</taxon>
        <taxon>Nematoda</taxon>
        <taxon>Chromadorea</taxon>
        <taxon>Rhabditida</taxon>
        <taxon>Tylenchina</taxon>
        <taxon>Tylenchomorpha</taxon>
        <taxon>Sphaerularioidea</taxon>
        <taxon>Anguinidae</taxon>
        <taxon>Anguininae</taxon>
        <taxon>Ditylenchus</taxon>
    </lineage>
</organism>
<comment type="caution">
    <text evidence="2">The sequence shown here is derived from an EMBL/GenBank/DDBJ whole genome shotgun (WGS) entry which is preliminary data.</text>
</comment>
<keyword evidence="3" id="KW-1185">Reference proteome</keyword>
<proteinExistence type="predicted"/>
<feature type="compositionally biased region" description="Basic and acidic residues" evidence="1">
    <location>
        <begin position="35"/>
        <end position="44"/>
    </location>
</feature>
<sequence>MSLKSSFDRAVNRARNIFRRQGRSANNAASSTVESAKHAVESGVHHTKKAAKDLEKEKNCHCRDWYGGCRQLGSSWTDDNTWTYTCSASDGAPATFTGCQAKIARKGGRAEDKLIPAGSNETIDGFWHSCEINDIRIKLAQEPRCDVNGTDHHVGDNFRDNTWQWLCLETGRWVTGCYYQNETSDWILLKIGEVQYNGLIKHTCDRFKDNPGRVQYHAEIRTDVPFKNPPNKGTNKNFPEFVDNRLKTEPIPWLHQNVNSFVANDGEPNTKIRYLPQSNTIHQPTIFSS</sequence>
<reference evidence="2" key="1">
    <citation type="submission" date="2022-01" db="EMBL/GenBank/DDBJ databases">
        <title>Genome Sequence Resource for Two Populations of Ditylenchus destructor, the Migratory Endoparasitic Phytonematode.</title>
        <authorList>
            <person name="Zhang H."/>
            <person name="Lin R."/>
            <person name="Xie B."/>
        </authorList>
    </citation>
    <scope>NUCLEOTIDE SEQUENCE</scope>
    <source>
        <strain evidence="2">BazhouSP</strain>
    </source>
</reference>
<evidence type="ECO:0000313" key="3">
    <source>
        <dbReference type="Proteomes" id="UP001201812"/>
    </source>
</evidence>
<feature type="compositionally biased region" description="Polar residues" evidence="1">
    <location>
        <begin position="23"/>
        <end position="34"/>
    </location>
</feature>
<dbReference type="EMBL" id="JAKKPZ010000001">
    <property type="protein sequence ID" value="KAI1729003.1"/>
    <property type="molecule type" value="Genomic_DNA"/>
</dbReference>